<protein>
    <recommendedName>
        <fullName evidence="2">Teneurin-like YD-shell domain-containing protein</fullName>
    </recommendedName>
</protein>
<reference evidence="4" key="1">
    <citation type="submission" date="2016-09" db="EMBL/GenBank/DDBJ databases">
        <authorList>
            <person name="Wan X."/>
            <person name="Hou S."/>
        </authorList>
    </citation>
    <scope>NUCLEOTIDE SEQUENCE [LARGE SCALE GENOMIC DNA]</scope>
    <source>
        <strain evidence="4">KH87</strain>
    </source>
</reference>
<gene>
    <name evidence="3" type="ORF">BI198_14190</name>
</gene>
<feature type="domain" description="Teneurin-like YD-shell" evidence="2">
    <location>
        <begin position="87"/>
        <end position="195"/>
    </location>
</feature>
<sequence length="291" mass="32730">MCHSKRSFVYTAFDKPSKVTQGANYTDFAYGTDRQLYRRTDVRSGQATDAFYIEGLYERVTLPSGVVEHKFNVGNTVITKRSNGVHDELYLHKDNQGSTISITNGSGAVLQQFIYDPWGKQYSVSTNSLFTTYSNPGTSKGYTGHNMVNDFEVIHMGGRTYNPHLGRFMQADPFIQAPGNLQNYNRYSYVLNNPMSYTDPSGYNFFKSAYKSLSRLDGRYYSHKNVFSRNQYLNMAHQIGLSFIPGFGMLAGAHSTFDSVYFGTGNFRAAMRAGATQYASNFSIKSIGSHY</sequence>
<evidence type="ECO:0000313" key="3">
    <source>
        <dbReference type="EMBL" id="OEY70587.1"/>
    </source>
</evidence>
<proteinExistence type="predicted"/>
<dbReference type="NCBIfam" id="TIGR03696">
    <property type="entry name" value="Rhs_assc_core"/>
    <property type="match status" value="1"/>
</dbReference>
<name>A0A1E7Q8X4_9GAMM</name>
<comment type="caution">
    <text evidence="3">The sequence shown here is derived from an EMBL/GenBank/DDBJ whole genome shotgun (WGS) entry which is preliminary data.</text>
</comment>
<keyword evidence="1" id="KW-0677">Repeat</keyword>
<evidence type="ECO:0000256" key="1">
    <source>
        <dbReference type="ARBA" id="ARBA00022737"/>
    </source>
</evidence>
<dbReference type="Proteomes" id="UP000242258">
    <property type="component" value="Unassembled WGS sequence"/>
</dbReference>
<dbReference type="InterPro" id="IPR022385">
    <property type="entry name" value="Rhs_assc_core"/>
</dbReference>
<dbReference type="STRING" id="1628148.BI198_14190"/>
<dbReference type="Pfam" id="PF25023">
    <property type="entry name" value="TEN_YD-shell"/>
    <property type="match status" value="1"/>
</dbReference>
<evidence type="ECO:0000313" key="4">
    <source>
        <dbReference type="Proteomes" id="UP000242258"/>
    </source>
</evidence>
<evidence type="ECO:0000259" key="2">
    <source>
        <dbReference type="Pfam" id="PF25023"/>
    </source>
</evidence>
<dbReference type="PANTHER" id="PTHR32305">
    <property type="match status" value="1"/>
</dbReference>
<dbReference type="AlphaFoldDB" id="A0A1E7Q8X4"/>
<dbReference type="EMBL" id="MKEK01000001">
    <property type="protein sequence ID" value="OEY70587.1"/>
    <property type="molecule type" value="Genomic_DNA"/>
</dbReference>
<organism evidence="3 4">
    <name type="scientific">Rheinheimera salexigens</name>
    <dbReference type="NCBI Taxonomy" id="1628148"/>
    <lineage>
        <taxon>Bacteria</taxon>
        <taxon>Pseudomonadati</taxon>
        <taxon>Pseudomonadota</taxon>
        <taxon>Gammaproteobacteria</taxon>
        <taxon>Chromatiales</taxon>
        <taxon>Chromatiaceae</taxon>
        <taxon>Rheinheimera</taxon>
    </lineage>
</organism>
<keyword evidence="4" id="KW-1185">Reference proteome</keyword>
<dbReference type="InterPro" id="IPR050708">
    <property type="entry name" value="T6SS_VgrG/RHS"/>
</dbReference>
<accession>A0A1E7Q8X4</accession>
<dbReference type="Gene3D" id="2.180.10.10">
    <property type="entry name" value="RHS repeat-associated core"/>
    <property type="match status" value="1"/>
</dbReference>
<dbReference type="InterPro" id="IPR056823">
    <property type="entry name" value="TEN-like_YD-shell"/>
</dbReference>
<dbReference type="PANTHER" id="PTHR32305:SF15">
    <property type="entry name" value="PROTEIN RHSA-RELATED"/>
    <property type="match status" value="1"/>
</dbReference>